<organism evidence="2">
    <name type="scientific">Schizophyllum commune (strain H4-8 / FGSC 9210)</name>
    <name type="common">Split gill fungus</name>
    <dbReference type="NCBI Taxonomy" id="578458"/>
    <lineage>
        <taxon>Eukaryota</taxon>
        <taxon>Fungi</taxon>
        <taxon>Dikarya</taxon>
        <taxon>Basidiomycota</taxon>
        <taxon>Agaricomycotina</taxon>
        <taxon>Agaricomycetes</taxon>
        <taxon>Agaricomycetidae</taxon>
        <taxon>Agaricales</taxon>
        <taxon>Schizophyllaceae</taxon>
        <taxon>Schizophyllum</taxon>
    </lineage>
</organism>
<dbReference type="InParanoid" id="D8Q5A0"/>
<dbReference type="RefSeq" id="XP_003032274.1">
    <property type="nucleotide sequence ID" value="XM_003032228.1"/>
</dbReference>
<gene>
    <name evidence="1" type="ORF">SCHCODRAFT_109150</name>
</gene>
<dbReference type="GeneID" id="9596360"/>
<feature type="non-terminal residue" evidence="1">
    <location>
        <position position="365"/>
    </location>
</feature>
<sequence length="365" mass="40128">MYDLLKYILVGQRLPDTVEAYQYRLELDPLAFMWVFDDIDPLVEAYALIIADSSECRDHTYPTILDVAAQTLEYARDAAGIDGTSIYSRIFQLVRDLAHATRPDEVLILTQELDHLIGKQIDKVETLQMRSDICTEALKGLDEHMRRSQITVQQRSEAMHNLVAQALPNPGELEGMLSTLRSTVSEVTKKYEHEQLVACEAPTYEWLNLSGVLAASAIAVLRGRDATSTADLMDSVAAAIAADNVINKDGNSILADLKAVDTDLVSVLSESGSAINVIEQMMGSWTAISSDLSNLLDMIKDDIEGANQYIASLNEKKIISDWKDLADAVAKFQGAAQPEAHLRSFAPASISMNDLARQLRAQAGK</sequence>
<dbReference type="CDD" id="cd22656">
    <property type="entry name" value="ClyA_Cry6Aa-like"/>
    <property type="match status" value="1"/>
</dbReference>
<dbReference type="HOGENOM" id="CLU_054251_0_0_1"/>
<keyword evidence="2" id="KW-1185">Reference proteome</keyword>
<dbReference type="Proteomes" id="UP000007431">
    <property type="component" value="Unassembled WGS sequence"/>
</dbReference>
<dbReference type="OrthoDB" id="4494488at2759"/>
<name>D8Q5A0_SCHCM</name>
<dbReference type="SUPFAM" id="SSF58100">
    <property type="entry name" value="Bacterial hemolysins"/>
    <property type="match status" value="1"/>
</dbReference>
<dbReference type="VEuPathDB" id="FungiDB:SCHCODRAFT_01189599"/>
<dbReference type="KEGG" id="scm:SCHCO_01189599"/>
<protein>
    <submittedName>
        <fullName evidence="1">Uncharacterized protein</fullName>
    </submittedName>
</protein>
<proteinExistence type="predicted"/>
<accession>D8Q5A0</accession>
<dbReference type="AlphaFoldDB" id="D8Q5A0"/>
<evidence type="ECO:0000313" key="1">
    <source>
        <dbReference type="EMBL" id="EFI97371.1"/>
    </source>
</evidence>
<dbReference type="Gene3D" id="1.20.1170.10">
    <property type="match status" value="1"/>
</dbReference>
<dbReference type="EMBL" id="GL377306">
    <property type="protein sequence ID" value="EFI97371.1"/>
    <property type="molecule type" value="Genomic_DNA"/>
</dbReference>
<reference evidence="1 2" key="1">
    <citation type="journal article" date="2010" name="Nat. Biotechnol.">
        <title>Genome sequence of the model mushroom Schizophyllum commune.</title>
        <authorList>
            <person name="Ohm R.A."/>
            <person name="de Jong J.F."/>
            <person name="Lugones L.G."/>
            <person name="Aerts A."/>
            <person name="Kothe E."/>
            <person name="Stajich J.E."/>
            <person name="de Vries R.P."/>
            <person name="Record E."/>
            <person name="Levasseur A."/>
            <person name="Baker S.E."/>
            <person name="Bartholomew K.A."/>
            <person name="Coutinho P.M."/>
            <person name="Erdmann S."/>
            <person name="Fowler T.J."/>
            <person name="Gathman A.C."/>
            <person name="Lombard V."/>
            <person name="Henrissat B."/>
            <person name="Knabe N."/>
            <person name="Kuees U."/>
            <person name="Lilly W.W."/>
            <person name="Lindquist E."/>
            <person name="Lucas S."/>
            <person name="Magnuson J.K."/>
            <person name="Piumi F."/>
            <person name="Raudaskoski M."/>
            <person name="Salamov A."/>
            <person name="Schmutz J."/>
            <person name="Schwarze F.W.M.R."/>
            <person name="vanKuyk P.A."/>
            <person name="Horton J.S."/>
            <person name="Grigoriev I.V."/>
            <person name="Woesten H.A.B."/>
        </authorList>
    </citation>
    <scope>NUCLEOTIDE SEQUENCE [LARGE SCALE GENOMIC DNA]</scope>
    <source>
        <strain evidence="2">H4-8 / FGSC 9210</strain>
    </source>
</reference>
<evidence type="ECO:0000313" key="2">
    <source>
        <dbReference type="Proteomes" id="UP000007431"/>
    </source>
</evidence>